<evidence type="ECO:0000256" key="1">
    <source>
        <dbReference type="ARBA" id="ARBA00004141"/>
    </source>
</evidence>
<comment type="subcellular location">
    <subcellularLocation>
        <location evidence="1">Membrane</location>
        <topology evidence="1">Multi-pass membrane protein</topology>
    </subcellularLocation>
</comment>
<dbReference type="Gene3D" id="1.20.1250.20">
    <property type="entry name" value="MFS general substrate transporter like domains"/>
    <property type="match status" value="1"/>
</dbReference>
<accession>A0A4Z2CQP7</accession>
<evidence type="ECO:0000256" key="4">
    <source>
        <dbReference type="ARBA" id="ARBA00023136"/>
    </source>
</evidence>
<feature type="transmembrane region" description="Helical" evidence="5">
    <location>
        <begin position="161"/>
        <end position="187"/>
    </location>
</feature>
<feature type="transmembrane region" description="Helical" evidence="5">
    <location>
        <begin position="271"/>
        <end position="297"/>
    </location>
</feature>
<dbReference type="Proteomes" id="UP000311919">
    <property type="component" value="Unassembled WGS sequence"/>
</dbReference>
<proteinExistence type="predicted"/>
<keyword evidence="4 5" id="KW-0472">Membrane</keyword>
<dbReference type="AlphaFoldDB" id="A0A4Z2CQP7"/>
<dbReference type="STRING" id="6182.A0A4Z2CQP7"/>
<evidence type="ECO:0000313" key="7">
    <source>
        <dbReference type="Proteomes" id="UP000311919"/>
    </source>
</evidence>
<dbReference type="PANTHER" id="PTHR23507:SF1">
    <property type="entry name" value="FI18259P1-RELATED"/>
    <property type="match status" value="1"/>
</dbReference>
<evidence type="ECO:0000313" key="6">
    <source>
        <dbReference type="EMBL" id="TNN06535.1"/>
    </source>
</evidence>
<comment type="caution">
    <text evidence="6">The sequence shown here is derived from an EMBL/GenBank/DDBJ whole genome shotgun (WGS) entry which is preliminary data.</text>
</comment>
<organism evidence="6 7">
    <name type="scientific">Schistosoma japonicum</name>
    <name type="common">Blood fluke</name>
    <dbReference type="NCBI Taxonomy" id="6182"/>
    <lineage>
        <taxon>Eukaryota</taxon>
        <taxon>Metazoa</taxon>
        <taxon>Spiralia</taxon>
        <taxon>Lophotrochozoa</taxon>
        <taxon>Platyhelminthes</taxon>
        <taxon>Trematoda</taxon>
        <taxon>Digenea</taxon>
        <taxon>Strigeidida</taxon>
        <taxon>Schistosomatoidea</taxon>
        <taxon>Schistosomatidae</taxon>
        <taxon>Schistosoma</taxon>
    </lineage>
</organism>
<feature type="transmembrane region" description="Helical" evidence="5">
    <location>
        <begin position="473"/>
        <end position="494"/>
    </location>
</feature>
<keyword evidence="2 5" id="KW-0812">Transmembrane</keyword>
<evidence type="ECO:0000256" key="2">
    <source>
        <dbReference type="ARBA" id="ARBA00022692"/>
    </source>
</evidence>
<dbReference type="InterPro" id="IPR036259">
    <property type="entry name" value="MFS_trans_sf"/>
</dbReference>
<dbReference type="EMBL" id="SKCS01000461">
    <property type="protein sequence ID" value="TNN06534.1"/>
    <property type="molecule type" value="Genomic_DNA"/>
</dbReference>
<name>A0A4Z2CQP7_SCHJA</name>
<dbReference type="GO" id="GO:0016020">
    <property type="term" value="C:membrane"/>
    <property type="evidence" value="ECO:0007669"/>
    <property type="project" value="UniProtKB-SubCell"/>
</dbReference>
<dbReference type="SUPFAM" id="SSF103473">
    <property type="entry name" value="MFS general substrate transporter"/>
    <property type="match status" value="1"/>
</dbReference>
<feature type="transmembrane region" description="Helical" evidence="5">
    <location>
        <begin position="309"/>
        <end position="332"/>
    </location>
</feature>
<gene>
    <name evidence="6" type="ORF">EWB00_008327</name>
</gene>
<evidence type="ECO:0000256" key="3">
    <source>
        <dbReference type="ARBA" id="ARBA00022989"/>
    </source>
</evidence>
<evidence type="ECO:0000256" key="5">
    <source>
        <dbReference type="SAM" id="Phobius"/>
    </source>
</evidence>
<keyword evidence="7" id="KW-1185">Reference proteome</keyword>
<protein>
    <submittedName>
        <fullName evidence="6">Adenylate cyclase</fullName>
    </submittedName>
</protein>
<feature type="transmembrane region" description="Helical" evidence="5">
    <location>
        <begin position="106"/>
        <end position="134"/>
    </location>
</feature>
<dbReference type="EMBL" id="SKCS01000461">
    <property type="protein sequence ID" value="TNN06535.1"/>
    <property type="molecule type" value="Genomic_DNA"/>
</dbReference>
<feature type="transmembrane region" description="Helical" evidence="5">
    <location>
        <begin position="193"/>
        <end position="212"/>
    </location>
</feature>
<dbReference type="GO" id="GO:0022857">
    <property type="term" value="F:transmembrane transporter activity"/>
    <property type="evidence" value="ECO:0007669"/>
    <property type="project" value="TreeGrafter"/>
</dbReference>
<dbReference type="PANTHER" id="PTHR23507">
    <property type="entry name" value="ZGC:174356"/>
    <property type="match status" value="1"/>
</dbReference>
<feature type="transmembrane region" description="Helical" evidence="5">
    <location>
        <begin position="371"/>
        <end position="392"/>
    </location>
</feature>
<sequence>MSFVRLCHKRSVTEQGLPYLTRQERHKYANLSDEEKTRLKVAQKKAATLESTTNSVRITLGLISMLLIGYISDRFGRRVALGVLLLGEILHISTMSIIVIMNLNVWLLILAGFFEAFFGGGLLAIYAQVAAVVVDVTRLSHAKAAERGKEVTLEKINQETWIWFTVFECLAFLCASSGSPIGGTIIYRYGFKAVVITCASLFIPSLIIIFILPETNKAHALSFAVEDSKQSEDTNNTDDDDDDETRTIEMKPEWKEVLVAKLKVVKHLDPLLIIIIIIVILLAVAAMVDLQYLVIYLMGAPFLWNPQQVGLYIGVSDLLSSVLGVTYTIIVVKIQQRRRAKEESAKNNDHTSQKEITSDKSRLPFLRHMRLLIFTLAGTLLLLTINKIMMGIAHQFATETANTIAYIATIPRLSKSLLTPIARSMFVLCTPQSNQGMIQSFGGFVARIGFLISLVALPAIYAATVTTFPPTVFIVVSGILILTILIDLSLLLPLRSRKVHD</sequence>
<dbReference type="OrthoDB" id="2261376at2759"/>
<reference evidence="6 7" key="1">
    <citation type="submission" date="2019-03" db="EMBL/GenBank/DDBJ databases">
        <title>An improved genome assembly of the fluke Schistosoma japonicum.</title>
        <authorList>
            <person name="Hu W."/>
            <person name="Luo F."/>
            <person name="Yin M."/>
            <person name="Mo X."/>
            <person name="Sun C."/>
            <person name="Wu Q."/>
            <person name="Zhu B."/>
            <person name="Xiang M."/>
            <person name="Wang J."/>
            <person name="Wang Y."/>
            <person name="Zhang T."/>
            <person name="Xu B."/>
            <person name="Zheng H."/>
            <person name="Feng Z."/>
        </authorList>
    </citation>
    <scope>NUCLEOTIDE SEQUENCE [LARGE SCALE GENOMIC DNA]</scope>
    <source>
        <strain evidence="6">HuSjv2</strain>
        <tissue evidence="6">Worms</tissue>
    </source>
</reference>
<keyword evidence="3 5" id="KW-1133">Transmembrane helix</keyword>
<feature type="transmembrane region" description="Helical" evidence="5">
    <location>
        <begin position="79"/>
        <end position="100"/>
    </location>
</feature>
<feature type="transmembrane region" description="Helical" evidence="5">
    <location>
        <begin position="441"/>
        <end position="461"/>
    </location>
</feature>